<organism evidence="2 3">
    <name type="scientific">Candidatus Nitrospira allomarina</name>
    <dbReference type="NCBI Taxonomy" id="3020900"/>
    <lineage>
        <taxon>Bacteria</taxon>
        <taxon>Pseudomonadati</taxon>
        <taxon>Nitrospirota</taxon>
        <taxon>Nitrospiria</taxon>
        <taxon>Nitrospirales</taxon>
        <taxon>Nitrospiraceae</taxon>
        <taxon>Nitrospira</taxon>
    </lineage>
</organism>
<sequence length="136" mass="15017">MKCTYMLNGALALTFIAGMAYGQENMVAGASDMEMQVVDKNCWVELFEDTDFDVDDPHVRVAGPFQSATLEDVAGQNWNNEIESLIVGPNAMVYAYKDPDFSGTEVVFVANQRNSDLAELDMSDDIESLKIKCGKE</sequence>
<feature type="signal peptide" evidence="1">
    <location>
        <begin position="1"/>
        <end position="22"/>
    </location>
</feature>
<dbReference type="KEGG" id="nall:PP769_09685"/>
<dbReference type="AlphaFoldDB" id="A0AA96GF38"/>
<dbReference type="RefSeq" id="WP_312646926.1">
    <property type="nucleotide sequence ID" value="NZ_CP116967.1"/>
</dbReference>
<evidence type="ECO:0000256" key="1">
    <source>
        <dbReference type="SAM" id="SignalP"/>
    </source>
</evidence>
<dbReference type="InterPro" id="IPR011024">
    <property type="entry name" value="G_crystallin-like"/>
</dbReference>
<name>A0AA96GF38_9BACT</name>
<keyword evidence="3" id="KW-1185">Reference proteome</keyword>
<accession>A0AA96GF38</accession>
<reference evidence="2 3" key="1">
    <citation type="submission" date="2023-01" db="EMBL/GenBank/DDBJ databases">
        <title>Cultivation and genomic characterization of new, ubiquitous marine nitrite-oxidizing bacteria from the Nitrospirales.</title>
        <authorList>
            <person name="Mueller A.J."/>
            <person name="Daebeler A."/>
            <person name="Herbold C.W."/>
            <person name="Kirkegaard R.H."/>
            <person name="Daims H."/>
        </authorList>
    </citation>
    <scope>NUCLEOTIDE SEQUENCE [LARGE SCALE GENOMIC DNA]</scope>
    <source>
        <strain evidence="2 3">VA</strain>
    </source>
</reference>
<protein>
    <recommendedName>
        <fullName evidence="4">Calcium-dependent cell adhesion molecule N-terminal domain-containing protein</fullName>
    </recommendedName>
</protein>
<keyword evidence="1" id="KW-0732">Signal</keyword>
<proteinExistence type="predicted"/>
<evidence type="ECO:0000313" key="3">
    <source>
        <dbReference type="Proteomes" id="UP001302719"/>
    </source>
</evidence>
<dbReference type="Proteomes" id="UP001302719">
    <property type="component" value="Chromosome"/>
</dbReference>
<dbReference type="EMBL" id="CP116967">
    <property type="protein sequence ID" value="WNM60007.1"/>
    <property type="molecule type" value="Genomic_DNA"/>
</dbReference>
<dbReference type="SUPFAM" id="SSF49695">
    <property type="entry name" value="gamma-Crystallin-like"/>
    <property type="match status" value="1"/>
</dbReference>
<dbReference type="Gene3D" id="2.60.20.10">
    <property type="entry name" value="Crystallins"/>
    <property type="match status" value="1"/>
</dbReference>
<evidence type="ECO:0008006" key="4">
    <source>
        <dbReference type="Google" id="ProtNLM"/>
    </source>
</evidence>
<evidence type="ECO:0000313" key="2">
    <source>
        <dbReference type="EMBL" id="WNM60007.1"/>
    </source>
</evidence>
<feature type="chain" id="PRO_5041723548" description="Calcium-dependent cell adhesion molecule N-terminal domain-containing protein" evidence="1">
    <location>
        <begin position="23"/>
        <end position="136"/>
    </location>
</feature>
<gene>
    <name evidence="2" type="ORF">PP769_09685</name>
</gene>